<evidence type="ECO:0000313" key="2">
    <source>
        <dbReference type="EMBL" id="MEQ2191305.1"/>
    </source>
</evidence>
<comment type="caution">
    <text evidence="2">The sequence shown here is derived from an EMBL/GenBank/DDBJ whole genome shotgun (WGS) entry which is preliminary data.</text>
</comment>
<feature type="non-terminal residue" evidence="2">
    <location>
        <position position="1"/>
    </location>
</feature>
<sequence>KCCIVKHQFSPWSPAVRLEEHLQSTLRHSPMFKSHSHSLPVCPLCACNHVISTKMPLRFLESCVSCSFHFNAASGNLQNSPTGSAGPAAIERPQGITVIPSVLLPAQLTLQESYCPTIAQSFDFSVLFPLFLLACLLPAICFPFTSTQCTLRVLIKPVYEQSRV</sequence>
<reference evidence="2 3" key="1">
    <citation type="submission" date="2021-06" db="EMBL/GenBank/DDBJ databases">
        <authorList>
            <person name="Palmer J.M."/>
        </authorList>
    </citation>
    <scope>NUCLEOTIDE SEQUENCE [LARGE SCALE GENOMIC DNA]</scope>
    <source>
        <strain evidence="2 3">XC_2019</strain>
        <tissue evidence="2">Muscle</tissue>
    </source>
</reference>
<accession>A0ABV0Q678</accession>
<dbReference type="EMBL" id="JAHRIN010000647">
    <property type="protein sequence ID" value="MEQ2191305.1"/>
    <property type="molecule type" value="Genomic_DNA"/>
</dbReference>
<name>A0ABV0Q678_9TELE</name>
<keyword evidence="1" id="KW-0812">Transmembrane</keyword>
<evidence type="ECO:0000256" key="1">
    <source>
        <dbReference type="SAM" id="Phobius"/>
    </source>
</evidence>
<proteinExistence type="predicted"/>
<dbReference type="Proteomes" id="UP001434883">
    <property type="component" value="Unassembled WGS sequence"/>
</dbReference>
<feature type="transmembrane region" description="Helical" evidence="1">
    <location>
        <begin position="126"/>
        <end position="146"/>
    </location>
</feature>
<keyword evidence="3" id="KW-1185">Reference proteome</keyword>
<evidence type="ECO:0000313" key="3">
    <source>
        <dbReference type="Proteomes" id="UP001434883"/>
    </source>
</evidence>
<gene>
    <name evidence="2" type="ORF">XENOCAPTIV_026256</name>
</gene>
<keyword evidence="1" id="KW-0472">Membrane</keyword>
<organism evidence="2 3">
    <name type="scientific">Xenoophorus captivus</name>
    <dbReference type="NCBI Taxonomy" id="1517983"/>
    <lineage>
        <taxon>Eukaryota</taxon>
        <taxon>Metazoa</taxon>
        <taxon>Chordata</taxon>
        <taxon>Craniata</taxon>
        <taxon>Vertebrata</taxon>
        <taxon>Euteleostomi</taxon>
        <taxon>Actinopterygii</taxon>
        <taxon>Neopterygii</taxon>
        <taxon>Teleostei</taxon>
        <taxon>Neoteleostei</taxon>
        <taxon>Acanthomorphata</taxon>
        <taxon>Ovalentaria</taxon>
        <taxon>Atherinomorphae</taxon>
        <taxon>Cyprinodontiformes</taxon>
        <taxon>Goodeidae</taxon>
        <taxon>Xenoophorus</taxon>
    </lineage>
</organism>
<keyword evidence="1" id="KW-1133">Transmembrane helix</keyword>
<protein>
    <submittedName>
        <fullName evidence="2">Uncharacterized protein</fullName>
    </submittedName>
</protein>